<accession>A0ABV6VC97</accession>
<evidence type="ECO:0000313" key="2">
    <source>
        <dbReference type="Proteomes" id="UP001592582"/>
    </source>
</evidence>
<evidence type="ECO:0000313" key="1">
    <source>
        <dbReference type="EMBL" id="MFC1411344.1"/>
    </source>
</evidence>
<gene>
    <name evidence="1" type="ORF">ACEZDG_18935</name>
</gene>
<dbReference type="EMBL" id="JBHEZX010000007">
    <property type="protein sequence ID" value="MFC1411344.1"/>
    <property type="molecule type" value="Genomic_DNA"/>
</dbReference>
<protein>
    <submittedName>
        <fullName evidence="1">Uncharacterized protein</fullName>
    </submittedName>
</protein>
<organism evidence="1 2">
    <name type="scientific">Streptacidiphilus alkalitolerans</name>
    <dbReference type="NCBI Taxonomy" id="3342712"/>
    <lineage>
        <taxon>Bacteria</taxon>
        <taxon>Bacillati</taxon>
        <taxon>Actinomycetota</taxon>
        <taxon>Actinomycetes</taxon>
        <taxon>Kitasatosporales</taxon>
        <taxon>Streptomycetaceae</taxon>
        <taxon>Streptacidiphilus</taxon>
    </lineage>
</organism>
<reference evidence="1 2" key="1">
    <citation type="submission" date="2024-09" db="EMBL/GenBank/DDBJ databases">
        <authorList>
            <person name="Lee S.D."/>
        </authorList>
    </citation>
    <scope>NUCLEOTIDE SEQUENCE [LARGE SCALE GENOMIC DNA]</scope>
    <source>
        <strain evidence="1 2">N1-1</strain>
    </source>
</reference>
<proteinExistence type="predicted"/>
<sequence length="84" mass="8348">MNDWINLHALWQIVVVGLLAGAGLPALFAVGLRALSLRPGGAQVQAGDEHVVGGSPVGIAAAGLCFAVVLAAVGYGIYIIVNGG</sequence>
<keyword evidence="2" id="KW-1185">Reference proteome</keyword>
<dbReference type="Proteomes" id="UP001592582">
    <property type="component" value="Unassembled WGS sequence"/>
</dbReference>
<comment type="caution">
    <text evidence="1">The sequence shown here is derived from an EMBL/GenBank/DDBJ whole genome shotgun (WGS) entry which is preliminary data.</text>
</comment>
<name>A0ABV6VC97_9ACTN</name>